<dbReference type="Proteomes" id="UP000199050">
    <property type="component" value="Unassembled WGS sequence"/>
</dbReference>
<evidence type="ECO:0000313" key="3">
    <source>
        <dbReference type="EMBL" id="SDI69220.1"/>
    </source>
</evidence>
<name>A0A1G8MPF8_9BACL</name>
<dbReference type="OrthoDB" id="72299at2"/>
<reference evidence="4" key="1">
    <citation type="submission" date="2016-10" db="EMBL/GenBank/DDBJ databases">
        <authorList>
            <person name="Varghese N."/>
            <person name="Submissions S."/>
        </authorList>
    </citation>
    <scope>NUCLEOTIDE SEQUENCE [LARGE SCALE GENOMIC DNA]</scope>
    <source>
        <strain evidence="4">CGMCC 1.11012</strain>
    </source>
</reference>
<evidence type="ECO:0000313" key="4">
    <source>
        <dbReference type="Proteomes" id="UP000199050"/>
    </source>
</evidence>
<dbReference type="InterPro" id="IPR025139">
    <property type="entry name" value="DUF4062"/>
</dbReference>
<gene>
    <name evidence="3" type="ORF">SAMN05216192_107158</name>
</gene>
<evidence type="ECO:0000259" key="2">
    <source>
        <dbReference type="Pfam" id="PF13271"/>
    </source>
</evidence>
<dbReference type="STRING" id="1174501.SAMN05216192_107158"/>
<feature type="coiled-coil region" evidence="1">
    <location>
        <begin position="174"/>
        <end position="201"/>
    </location>
</feature>
<sequence length="317" mass="36679">MKKKLQVFISSTYADMIEERQAAVSAVLNAGHIPAGMELFKSGDKSQKVTIQKWIQESDVYMLLLGGRYGSMDEESGKSYTHWEYDYAGEMGKRRFAIVITEKKLDEKTKEDPKNREYEHYNEYQDFKKVVLSNICKFYEDVKDIRQVTTESLKEFESDYELLGWVKAGVIVSTEELRRENEALLEENTKLKDDLNKGNKQQQKTKVMIGEWEYEELKDALSSIKIKVDVTLFPNKPDNGEASLLLYFMVFSNYFTIGLESNSPDDDKMVLYYDVAPQLIPFGLLEKRASKRIQTTQAGLKFLAKIKVELSKRNILL</sequence>
<accession>A0A1G8MPF8</accession>
<organism evidence="3 4">
    <name type="scientific">Paenibacillus typhae</name>
    <dbReference type="NCBI Taxonomy" id="1174501"/>
    <lineage>
        <taxon>Bacteria</taxon>
        <taxon>Bacillati</taxon>
        <taxon>Bacillota</taxon>
        <taxon>Bacilli</taxon>
        <taxon>Bacillales</taxon>
        <taxon>Paenibacillaceae</taxon>
        <taxon>Paenibacillus</taxon>
    </lineage>
</organism>
<proteinExistence type="predicted"/>
<feature type="domain" description="DUF4062" evidence="2">
    <location>
        <begin position="6"/>
        <end position="88"/>
    </location>
</feature>
<dbReference type="AlphaFoldDB" id="A0A1G8MPF8"/>
<dbReference type="EMBL" id="FNDX01000007">
    <property type="protein sequence ID" value="SDI69220.1"/>
    <property type="molecule type" value="Genomic_DNA"/>
</dbReference>
<evidence type="ECO:0000256" key="1">
    <source>
        <dbReference type="SAM" id="Coils"/>
    </source>
</evidence>
<dbReference type="RefSeq" id="WP_090713796.1">
    <property type="nucleotide sequence ID" value="NZ_CBCSKY010000034.1"/>
</dbReference>
<keyword evidence="1" id="KW-0175">Coiled coil</keyword>
<dbReference type="Pfam" id="PF13271">
    <property type="entry name" value="DUF4062"/>
    <property type="match status" value="1"/>
</dbReference>
<keyword evidence="4" id="KW-1185">Reference proteome</keyword>
<protein>
    <recommendedName>
        <fullName evidence="2">DUF4062 domain-containing protein</fullName>
    </recommendedName>
</protein>